<evidence type="ECO:0000313" key="2">
    <source>
        <dbReference type="Proteomes" id="UP001497700"/>
    </source>
</evidence>
<accession>A0ACB9YXU7</accession>
<proteinExistence type="predicted"/>
<reference evidence="1 2" key="1">
    <citation type="journal article" date="2022" name="New Phytol.">
        <title>Ecological generalism drives hyperdiversity of secondary metabolite gene clusters in xylarialean endophytes.</title>
        <authorList>
            <person name="Franco M.E.E."/>
            <person name="Wisecaver J.H."/>
            <person name="Arnold A.E."/>
            <person name="Ju Y.M."/>
            <person name="Slot J.C."/>
            <person name="Ahrendt S."/>
            <person name="Moore L.P."/>
            <person name="Eastman K.E."/>
            <person name="Scott K."/>
            <person name="Konkel Z."/>
            <person name="Mondo S.J."/>
            <person name="Kuo A."/>
            <person name="Hayes R.D."/>
            <person name="Haridas S."/>
            <person name="Andreopoulos B."/>
            <person name="Riley R."/>
            <person name="LaButti K."/>
            <person name="Pangilinan J."/>
            <person name="Lipzen A."/>
            <person name="Amirebrahimi M."/>
            <person name="Yan J."/>
            <person name="Adam C."/>
            <person name="Keymanesh K."/>
            <person name="Ng V."/>
            <person name="Louie K."/>
            <person name="Northen T."/>
            <person name="Drula E."/>
            <person name="Henrissat B."/>
            <person name="Hsieh H.M."/>
            <person name="Youens-Clark K."/>
            <person name="Lutzoni F."/>
            <person name="Miadlikowska J."/>
            <person name="Eastwood D.C."/>
            <person name="Hamelin R.C."/>
            <person name="Grigoriev I.V."/>
            <person name="U'Ren J.M."/>
        </authorList>
    </citation>
    <scope>NUCLEOTIDE SEQUENCE [LARGE SCALE GENOMIC DNA]</scope>
    <source>
        <strain evidence="1 2">CBS 119005</strain>
    </source>
</reference>
<dbReference type="EMBL" id="MU393493">
    <property type="protein sequence ID" value="KAI4864031.1"/>
    <property type="molecule type" value="Genomic_DNA"/>
</dbReference>
<gene>
    <name evidence="1" type="ORF">F4820DRAFT_470956</name>
</gene>
<keyword evidence="2" id="KW-1185">Reference proteome</keyword>
<dbReference type="Proteomes" id="UP001497700">
    <property type="component" value="Unassembled WGS sequence"/>
</dbReference>
<protein>
    <submittedName>
        <fullName evidence="1">Uncharacterized protein</fullName>
    </submittedName>
</protein>
<name>A0ACB9YXU7_9PEZI</name>
<sequence>MSARAQGQALGLVLSKFAKGDGFTAWGLIGGKNPCNSVYEDAGDYWIYGDTSSRKIPYVVCYKNDTDPVGFEQPEIDLLDCLTDLHYKQGDSCITDDACAKKVKGGYKGHIESLRIPSAFEDGSDNKDLKINADQSITFQEAWKSLGEKLKGDKVRGTEIHGSPPGPYVFLAKLEKDGTQSDAGQKISDWSLPGMQVNWEGNGLADC</sequence>
<comment type="caution">
    <text evidence="1">The sequence shown here is derived from an EMBL/GenBank/DDBJ whole genome shotgun (WGS) entry which is preliminary data.</text>
</comment>
<evidence type="ECO:0000313" key="1">
    <source>
        <dbReference type="EMBL" id="KAI4864031.1"/>
    </source>
</evidence>
<organism evidence="1 2">
    <name type="scientific">Hypoxylon rubiginosum</name>
    <dbReference type="NCBI Taxonomy" id="110542"/>
    <lineage>
        <taxon>Eukaryota</taxon>
        <taxon>Fungi</taxon>
        <taxon>Dikarya</taxon>
        <taxon>Ascomycota</taxon>
        <taxon>Pezizomycotina</taxon>
        <taxon>Sordariomycetes</taxon>
        <taxon>Xylariomycetidae</taxon>
        <taxon>Xylariales</taxon>
        <taxon>Hypoxylaceae</taxon>
        <taxon>Hypoxylon</taxon>
    </lineage>
</organism>